<comment type="similarity">
    <text evidence="3 4">In the N-terminal section; belongs to the HFCD (homo-oligomeric flavin containing Cys decarboxylase) superfamily.</text>
</comment>
<feature type="binding site" evidence="3">
    <location>
        <position position="344"/>
    </location>
    <ligand>
        <name>CTP</name>
        <dbReference type="ChEBI" id="CHEBI:37563"/>
    </ligand>
</feature>
<dbReference type="EMBL" id="JAFHKK010000013">
    <property type="protein sequence ID" value="MBN2964511.1"/>
    <property type="molecule type" value="Genomic_DNA"/>
</dbReference>
<organism evidence="7 8">
    <name type="scientific">Sulfurospirillum tamanense</name>
    <dbReference type="NCBI Taxonomy" id="2813362"/>
    <lineage>
        <taxon>Bacteria</taxon>
        <taxon>Pseudomonadati</taxon>
        <taxon>Campylobacterota</taxon>
        <taxon>Epsilonproteobacteria</taxon>
        <taxon>Campylobacterales</taxon>
        <taxon>Sulfurospirillaceae</taxon>
        <taxon>Sulfurospirillum</taxon>
    </lineage>
</organism>
<dbReference type="GO" id="GO:0004633">
    <property type="term" value="F:phosphopantothenoylcysteine decarboxylase activity"/>
    <property type="evidence" value="ECO:0007669"/>
    <property type="project" value="UniProtKB-EC"/>
</dbReference>
<comment type="function">
    <text evidence="4">Catalyzes two steps in the biosynthesis of coenzyme A. In the first step cysteine is conjugated to 4'-phosphopantothenate to form 4-phosphopantothenoylcysteine, in the latter compound is decarboxylated to form 4'-phosphopantotheine.</text>
</comment>
<evidence type="ECO:0000256" key="4">
    <source>
        <dbReference type="RuleBase" id="RU364078"/>
    </source>
</evidence>
<dbReference type="RefSeq" id="WP_205459062.1">
    <property type="nucleotide sequence ID" value="NZ_JAFHKK010000013.1"/>
</dbReference>
<comment type="cofactor">
    <cofactor evidence="3">
        <name>FMN</name>
        <dbReference type="ChEBI" id="CHEBI:58210"/>
    </cofactor>
    <text evidence="3">Binds 1 FMN per subunit.</text>
</comment>
<dbReference type="Pfam" id="PF02441">
    <property type="entry name" value="Flavoprotein"/>
    <property type="match status" value="1"/>
</dbReference>
<dbReference type="InterPro" id="IPR035929">
    <property type="entry name" value="CoaB-like_sf"/>
</dbReference>
<keyword evidence="8" id="KW-1185">Reference proteome</keyword>
<dbReference type="InterPro" id="IPR003382">
    <property type="entry name" value="Flavoprotein"/>
</dbReference>
<feature type="binding site" evidence="3">
    <location>
        <position position="324"/>
    </location>
    <ligand>
        <name>CTP</name>
        <dbReference type="ChEBI" id="CHEBI:37563"/>
    </ligand>
</feature>
<keyword evidence="3" id="KW-0511">Multifunctional enzyme</keyword>
<evidence type="ECO:0000256" key="2">
    <source>
        <dbReference type="ARBA" id="ARBA00023239"/>
    </source>
</evidence>
<keyword evidence="3 4" id="KW-0285">Flavoprotein</keyword>
<reference evidence="7" key="1">
    <citation type="submission" date="2021-02" db="EMBL/GenBank/DDBJ databases">
        <title>Sulfurospirillum tamanensis sp. nov.</title>
        <authorList>
            <person name="Frolova A."/>
            <person name="Merkel A."/>
            <person name="Slobodkin A."/>
        </authorList>
    </citation>
    <scope>NUCLEOTIDE SEQUENCE</scope>
    <source>
        <strain evidence="7">T05b</strain>
    </source>
</reference>
<sequence>MEHLLTSRRILLGVTGSIAAYKSVELARLLIKAGASVRVIMSEEAKRFVTPLTFEAITGERVLHAKSEDWTNQDNHIHVHRWAELFCIAPATANTLNKLSHGIADGLLLQTALACPHPLVFAPAANTQMIEHPATQASIALLAQRGASIVEPISKLLACQIHGKGAMAEPETIFWYIAQALLQTPALKGKKVLVTGGGTTEAIDAVRCLSNHSSGKMAEALALALFLKGAKPTLLTSAPAHTLNAPFSRMSYTNTTSLKHTLFEILSAHEALIMAAAVSDYLPKNTLEGKAKKSDLGSTWELSLVQNEDILIQAAATGIRCIGFKAETDAKNAHANARAMLEAKKLDGVCLNILDDTLTFGDDHTQLHLLTRHQEVTFEPLSKLEASLKLVEACFA</sequence>
<evidence type="ECO:0000313" key="8">
    <source>
        <dbReference type="Proteomes" id="UP000703590"/>
    </source>
</evidence>
<comment type="cofactor">
    <cofactor evidence="3">
        <name>Mg(2+)</name>
        <dbReference type="ChEBI" id="CHEBI:18420"/>
    </cofactor>
</comment>
<protein>
    <recommendedName>
        <fullName evidence="3">Coenzyme A biosynthesis bifunctional protein CoaBC</fullName>
    </recommendedName>
    <alternativeName>
        <fullName evidence="3">DNA/pantothenate metabolism flavoprotein</fullName>
    </alternativeName>
    <alternativeName>
        <fullName evidence="3">Phosphopantothenoylcysteine synthetase/decarboxylase</fullName>
        <shortName evidence="3">PPCS-PPCDC</shortName>
    </alternativeName>
    <domain>
        <recommendedName>
            <fullName evidence="3">Phosphopantothenoylcysteine decarboxylase</fullName>
            <shortName evidence="3">PPC decarboxylase</shortName>
            <shortName evidence="3">PPC-DC</shortName>
            <ecNumber evidence="3">4.1.1.36</ecNumber>
        </recommendedName>
        <alternativeName>
            <fullName evidence="3">CoaC</fullName>
        </alternativeName>
    </domain>
    <domain>
        <recommendedName>
            <fullName evidence="3">Phosphopantothenate--cysteine ligase</fullName>
            <ecNumber evidence="3">6.3.2.5</ecNumber>
        </recommendedName>
        <alternativeName>
            <fullName evidence="3">CoaB</fullName>
        </alternativeName>
        <alternativeName>
            <fullName evidence="3">Phosphopantothenoylcysteine synthetase</fullName>
            <shortName evidence="3">PPC synthetase</shortName>
            <shortName evidence="3">PPC-S</shortName>
        </alternativeName>
    </domain>
</protein>
<evidence type="ECO:0000256" key="1">
    <source>
        <dbReference type="ARBA" id="ARBA00022793"/>
    </source>
</evidence>
<feature type="region of interest" description="Phosphopantothenate--cysteine ligase" evidence="3">
    <location>
        <begin position="192"/>
        <end position="396"/>
    </location>
</feature>
<reference evidence="7" key="2">
    <citation type="submission" date="2021-02" db="EMBL/GenBank/DDBJ databases">
        <authorList>
            <person name="Merkel A.Y."/>
        </authorList>
    </citation>
    <scope>NUCLEOTIDE SEQUENCE</scope>
    <source>
        <strain evidence="7">T05b</strain>
    </source>
</reference>
<gene>
    <name evidence="3 7" type="primary">coaBC</name>
    <name evidence="7" type="ORF">JWV37_06945</name>
</gene>
<dbReference type="Gene3D" id="3.40.50.1950">
    <property type="entry name" value="Flavin prenyltransferase-like"/>
    <property type="match status" value="1"/>
</dbReference>
<comment type="function">
    <text evidence="3">Catalyzes two sequential steps in the biosynthesis of coenzyme A. In the first step cysteine is conjugated to 4'-phosphopantothenate to form 4-phosphopantothenoylcysteine. In the second step the latter compound is decarboxylated to form 4'-phosphopantotheine.</text>
</comment>
<dbReference type="Proteomes" id="UP000703590">
    <property type="component" value="Unassembled WGS sequence"/>
</dbReference>
<dbReference type="EC" id="4.1.1.36" evidence="3"/>
<evidence type="ECO:0000313" key="7">
    <source>
        <dbReference type="EMBL" id="MBN2964511.1"/>
    </source>
</evidence>
<dbReference type="GO" id="GO:0004632">
    <property type="term" value="F:phosphopantothenate--cysteine ligase activity"/>
    <property type="evidence" value="ECO:0007669"/>
    <property type="project" value="UniProtKB-EC"/>
</dbReference>
<evidence type="ECO:0000259" key="5">
    <source>
        <dbReference type="Pfam" id="PF02441"/>
    </source>
</evidence>
<feature type="active site" description="Proton donor" evidence="3">
    <location>
        <position position="159"/>
    </location>
</feature>
<dbReference type="SUPFAM" id="SSF102645">
    <property type="entry name" value="CoaB-like"/>
    <property type="match status" value="1"/>
</dbReference>
<keyword evidence="3" id="KW-0479">Metal-binding</keyword>
<dbReference type="HAMAP" id="MF_02225">
    <property type="entry name" value="CoaBC"/>
    <property type="match status" value="1"/>
</dbReference>
<feature type="binding site" evidence="3">
    <location>
        <position position="290"/>
    </location>
    <ligand>
        <name>CTP</name>
        <dbReference type="ChEBI" id="CHEBI:37563"/>
    </ligand>
</feature>
<proteinExistence type="inferred from homology"/>
<comment type="caution">
    <text evidence="3">Lacks conserved residue(s) required for the propagation of feature annotation.</text>
</comment>
<feature type="region of interest" description="Phosphopantothenoylcysteine decarboxylase" evidence="3">
    <location>
        <begin position="1"/>
        <end position="191"/>
    </location>
</feature>
<evidence type="ECO:0000256" key="3">
    <source>
        <dbReference type="HAMAP-Rule" id="MF_02225"/>
    </source>
</evidence>
<dbReference type="PANTHER" id="PTHR14359">
    <property type="entry name" value="HOMO-OLIGOMERIC FLAVIN CONTAINING CYS DECARBOXYLASE FAMILY"/>
    <property type="match status" value="1"/>
</dbReference>
<dbReference type="EC" id="6.3.2.5" evidence="3"/>
<comment type="caution">
    <text evidence="7">The sequence shown here is derived from an EMBL/GenBank/DDBJ whole genome shotgun (WGS) entry which is preliminary data.</text>
</comment>
<evidence type="ECO:0000259" key="6">
    <source>
        <dbReference type="Pfam" id="PF04127"/>
    </source>
</evidence>
<comment type="similarity">
    <text evidence="3 4">In the C-terminal section; belongs to the PPC synthetase family.</text>
</comment>
<dbReference type="Gene3D" id="3.40.50.10300">
    <property type="entry name" value="CoaB-like"/>
    <property type="match status" value="1"/>
</dbReference>
<keyword evidence="3 4" id="KW-0288">FMN</keyword>
<dbReference type="InterPro" id="IPR036551">
    <property type="entry name" value="Flavin_trans-like"/>
</dbReference>
<dbReference type="InterPro" id="IPR005252">
    <property type="entry name" value="CoaBC"/>
</dbReference>
<comment type="pathway">
    <text evidence="3 4">Cofactor biosynthesis; coenzyme A biosynthesis; CoA from (R)-pantothenate: step 3/5.</text>
</comment>
<dbReference type="Pfam" id="PF04127">
    <property type="entry name" value="DFP"/>
    <property type="match status" value="1"/>
</dbReference>
<keyword evidence="3" id="KW-0460">Magnesium</keyword>
<keyword evidence="3 4" id="KW-0436">Ligase</keyword>
<comment type="pathway">
    <text evidence="3 4">Cofactor biosynthesis; coenzyme A biosynthesis; CoA from (R)-pantothenate: step 2/5.</text>
</comment>
<accession>A0ABS2WS58</accession>
<dbReference type="SUPFAM" id="SSF52507">
    <property type="entry name" value="Homo-oligomeric flavin-containing Cys decarboxylases, HFCD"/>
    <property type="match status" value="1"/>
</dbReference>
<feature type="domain" description="Flavoprotein" evidence="5">
    <location>
        <begin position="9"/>
        <end position="179"/>
    </location>
</feature>
<dbReference type="NCBIfam" id="TIGR00521">
    <property type="entry name" value="coaBC_dfp"/>
    <property type="match status" value="1"/>
</dbReference>
<keyword evidence="2 3" id="KW-0456">Lyase</keyword>
<comment type="catalytic activity">
    <reaction evidence="3 4">
        <text>N-[(R)-4-phosphopantothenoyl]-L-cysteine + H(+) = (R)-4'-phosphopantetheine + CO2</text>
        <dbReference type="Rhea" id="RHEA:16793"/>
        <dbReference type="ChEBI" id="CHEBI:15378"/>
        <dbReference type="ChEBI" id="CHEBI:16526"/>
        <dbReference type="ChEBI" id="CHEBI:59458"/>
        <dbReference type="ChEBI" id="CHEBI:61723"/>
        <dbReference type="EC" id="4.1.1.36"/>
    </reaction>
</comment>
<feature type="binding site" evidence="3">
    <location>
        <position position="280"/>
    </location>
    <ligand>
        <name>CTP</name>
        <dbReference type="ChEBI" id="CHEBI:37563"/>
    </ligand>
</feature>
<dbReference type="PANTHER" id="PTHR14359:SF6">
    <property type="entry name" value="PHOSPHOPANTOTHENOYLCYSTEINE DECARBOXYLASE"/>
    <property type="match status" value="1"/>
</dbReference>
<dbReference type="InterPro" id="IPR007085">
    <property type="entry name" value="DNA/pantothenate-metab_flavo_C"/>
</dbReference>
<keyword evidence="1 3" id="KW-0210">Decarboxylase</keyword>
<name>A0ABS2WS58_9BACT</name>
<comment type="catalytic activity">
    <reaction evidence="3 4">
        <text>(R)-4'-phosphopantothenate + L-cysteine + CTP = N-[(R)-4-phosphopantothenoyl]-L-cysteine + CMP + diphosphate + H(+)</text>
        <dbReference type="Rhea" id="RHEA:19397"/>
        <dbReference type="ChEBI" id="CHEBI:10986"/>
        <dbReference type="ChEBI" id="CHEBI:15378"/>
        <dbReference type="ChEBI" id="CHEBI:33019"/>
        <dbReference type="ChEBI" id="CHEBI:35235"/>
        <dbReference type="ChEBI" id="CHEBI:37563"/>
        <dbReference type="ChEBI" id="CHEBI:59458"/>
        <dbReference type="ChEBI" id="CHEBI:60377"/>
        <dbReference type="EC" id="6.3.2.5"/>
    </reaction>
</comment>
<feature type="domain" description="DNA/pantothenate metabolism flavoprotein C-terminal" evidence="6">
    <location>
        <begin position="187"/>
        <end position="393"/>
    </location>
</feature>